<comment type="caution">
    <text evidence="3">The sequence shown here is derived from an EMBL/GenBank/DDBJ whole genome shotgun (WGS) entry which is preliminary data.</text>
</comment>
<evidence type="ECO:0000256" key="1">
    <source>
        <dbReference type="SAM" id="MobiDB-lite"/>
    </source>
</evidence>
<dbReference type="Proteomes" id="UP001597183">
    <property type="component" value="Unassembled WGS sequence"/>
</dbReference>
<dbReference type="PROSITE" id="PS51257">
    <property type="entry name" value="PROKAR_LIPOPROTEIN"/>
    <property type="match status" value="1"/>
</dbReference>
<reference evidence="4" key="1">
    <citation type="journal article" date="2019" name="Int. J. Syst. Evol. Microbiol.">
        <title>The Global Catalogue of Microorganisms (GCM) 10K type strain sequencing project: providing services to taxonomists for standard genome sequencing and annotation.</title>
        <authorList>
            <consortium name="The Broad Institute Genomics Platform"/>
            <consortium name="The Broad Institute Genome Sequencing Center for Infectious Disease"/>
            <person name="Wu L."/>
            <person name="Ma J."/>
        </authorList>
    </citation>
    <scope>NUCLEOTIDE SEQUENCE [LARGE SCALE GENOMIC DNA]</scope>
    <source>
        <strain evidence="4">CCM 7526</strain>
    </source>
</reference>
<proteinExistence type="predicted"/>
<protein>
    <recommendedName>
        <fullName evidence="5">Lipoprotein</fullName>
    </recommendedName>
</protein>
<name>A0ABW4AP56_9ACTN</name>
<evidence type="ECO:0000313" key="4">
    <source>
        <dbReference type="Proteomes" id="UP001597183"/>
    </source>
</evidence>
<keyword evidence="2" id="KW-0732">Signal</keyword>
<gene>
    <name evidence="3" type="ORF">ACFQ5G_42240</name>
</gene>
<feature type="chain" id="PRO_5046754525" description="Lipoprotein" evidence="2">
    <location>
        <begin position="21"/>
        <end position="182"/>
    </location>
</feature>
<keyword evidence="4" id="KW-1185">Reference proteome</keyword>
<evidence type="ECO:0000256" key="2">
    <source>
        <dbReference type="SAM" id="SignalP"/>
    </source>
</evidence>
<evidence type="ECO:0008006" key="5">
    <source>
        <dbReference type="Google" id="ProtNLM"/>
    </source>
</evidence>
<sequence>MRKIVITFAAALTVAACTKAAEPPSQPYPDTVTDVSVPEFKLLNDALQIDFDRRQGETRPYSLVPTERPPGLLRMTPGGTDSTDGASVTSYAFGERRVQALVELSPKPTDTCELIKDGQLTPESRCVRDDKVGSTYVTVYFTEAVSSADEAAAFWAKTPMAPIDEVGWFTDLLTRAKAATTA</sequence>
<feature type="signal peptide" evidence="2">
    <location>
        <begin position="1"/>
        <end position="20"/>
    </location>
</feature>
<accession>A0ABW4AP56</accession>
<organism evidence="3 4">
    <name type="scientific">Actinoplanes sichuanensis</name>
    <dbReference type="NCBI Taxonomy" id="512349"/>
    <lineage>
        <taxon>Bacteria</taxon>
        <taxon>Bacillati</taxon>
        <taxon>Actinomycetota</taxon>
        <taxon>Actinomycetes</taxon>
        <taxon>Micromonosporales</taxon>
        <taxon>Micromonosporaceae</taxon>
        <taxon>Actinoplanes</taxon>
    </lineage>
</organism>
<evidence type="ECO:0000313" key="3">
    <source>
        <dbReference type="EMBL" id="MFD1371985.1"/>
    </source>
</evidence>
<dbReference type="EMBL" id="JBHTMK010000053">
    <property type="protein sequence ID" value="MFD1371985.1"/>
    <property type="molecule type" value="Genomic_DNA"/>
</dbReference>
<feature type="region of interest" description="Disordered" evidence="1">
    <location>
        <begin position="60"/>
        <end position="84"/>
    </location>
</feature>
<dbReference type="RefSeq" id="WP_317787084.1">
    <property type="nucleotide sequence ID" value="NZ_AP028461.1"/>
</dbReference>